<sequence length="122" mass="13746">MRMDRQHFFASAFRKIVSSGLSLIEDHPIVKKLESMADETQKVRPPGASSSERTFQELCTGCDACMAACPANAIYIEDLEKRHPLLYPQRQPCLHCSDYPCMKVCEPQALSLTNGTELRELL</sequence>
<comment type="caution">
    <text evidence="5">The sequence shown here is derived from an EMBL/GenBank/DDBJ whole genome shotgun (WGS) entry which is preliminary data.</text>
</comment>
<dbReference type="GO" id="GO:0051536">
    <property type="term" value="F:iron-sulfur cluster binding"/>
    <property type="evidence" value="ECO:0007669"/>
    <property type="project" value="UniProtKB-KW"/>
</dbReference>
<feature type="domain" description="4Fe-4S ferredoxin-type" evidence="4">
    <location>
        <begin position="50"/>
        <end position="79"/>
    </location>
</feature>
<dbReference type="GO" id="GO:0046872">
    <property type="term" value="F:metal ion binding"/>
    <property type="evidence" value="ECO:0007669"/>
    <property type="project" value="UniProtKB-KW"/>
</dbReference>
<dbReference type="InterPro" id="IPR017900">
    <property type="entry name" value="4Fe4S_Fe_S_CS"/>
</dbReference>
<name>A0A0C1EC83_9BACT</name>
<dbReference type="InterPro" id="IPR017896">
    <property type="entry name" value="4Fe4S_Fe-S-bd"/>
</dbReference>
<keyword evidence="1" id="KW-0479">Metal-binding</keyword>
<protein>
    <recommendedName>
        <fullName evidence="4">4Fe-4S ferredoxin-type domain-containing protein</fullName>
    </recommendedName>
</protein>
<evidence type="ECO:0000313" key="5">
    <source>
        <dbReference type="EMBL" id="KIA77633.1"/>
    </source>
</evidence>
<evidence type="ECO:0000256" key="3">
    <source>
        <dbReference type="ARBA" id="ARBA00023014"/>
    </source>
</evidence>
<evidence type="ECO:0000313" key="6">
    <source>
        <dbReference type="Proteomes" id="UP000031307"/>
    </source>
</evidence>
<keyword evidence="3" id="KW-0411">Iron-sulfur</keyword>
<dbReference type="AlphaFoldDB" id="A0A0C1EC83"/>
<proteinExistence type="predicted"/>
<evidence type="ECO:0000256" key="2">
    <source>
        <dbReference type="ARBA" id="ARBA00023004"/>
    </source>
</evidence>
<dbReference type="PROSITE" id="PS00198">
    <property type="entry name" value="4FE4S_FER_1"/>
    <property type="match status" value="1"/>
</dbReference>
<dbReference type="Pfam" id="PF12838">
    <property type="entry name" value="Fer4_7"/>
    <property type="match status" value="1"/>
</dbReference>
<evidence type="ECO:0000259" key="4">
    <source>
        <dbReference type="PROSITE" id="PS51379"/>
    </source>
</evidence>
<gene>
    <name evidence="5" type="ORF">DB43_GC00060</name>
</gene>
<accession>A0A0C1EC83</accession>
<dbReference type="PATRIC" id="fig|83552.4.peg.1203"/>
<dbReference type="SUPFAM" id="SSF54862">
    <property type="entry name" value="4Fe-4S ferredoxins"/>
    <property type="match status" value="1"/>
</dbReference>
<evidence type="ECO:0000256" key="1">
    <source>
        <dbReference type="ARBA" id="ARBA00022723"/>
    </source>
</evidence>
<dbReference type="PROSITE" id="PS51379">
    <property type="entry name" value="4FE4S_FER_2"/>
    <property type="match status" value="1"/>
</dbReference>
<dbReference type="EMBL" id="JSAM01000072">
    <property type="protein sequence ID" value="KIA77633.1"/>
    <property type="molecule type" value="Genomic_DNA"/>
</dbReference>
<dbReference type="Gene3D" id="3.30.70.20">
    <property type="match status" value="1"/>
</dbReference>
<organism evidence="5 6">
    <name type="scientific">Parachlamydia acanthamoebae</name>
    <dbReference type="NCBI Taxonomy" id="83552"/>
    <lineage>
        <taxon>Bacteria</taxon>
        <taxon>Pseudomonadati</taxon>
        <taxon>Chlamydiota</taxon>
        <taxon>Chlamydiia</taxon>
        <taxon>Parachlamydiales</taxon>
        <taxon>Parachlamydiaceae</taxon>
        <taxon>Parachlamydia</taxon>
    </lineage>
</organism>
<dbReference type="Proteomes" id="UP000031307">
    <property type="component" value="Unassembled WGS sequence"/>
</dbReference>
<reference evidence="5 6" key="1">
    <citation type="journal article" date="2014" name="Mol. Biol. Evol.">
        <title>Massive expansion of Ubiquitination-related gene families within the Chlamydiae.</title>
        <authorList>
            <person name="Domman D."/>
            <person name="Collingro A."/>
            <person name="Lagkouvardos I."/>
            <person name="Gehre L."/>
            <person name="Weinmaier T."/>
            <person name="Rattei T."/>
            <person name="Subtil A."/>
            <person name="Horn M."/>
        </authorList>
    </citation>
    <scope>NUCLEOTIDE SEQUENCE [LARGE SCALE GENOMIC DNA]</scope>
    <source>
        <strain evidence="5 6">OEW1</strain>
    </source>
</reference>
<keyword evidence="2" id="KW-0408">Iron</keyword>